<accession>X6LRR2</accession>
<feature type="region of interest" description="Disordered" evidence="1">
    <location>
        <begin position="99"/>
        <end position="119"/>
    </location>
</feature>
<proteinExistence type="predicted"/>
<organism evidence="2 3">
    <name type="scientific">Reticulomyxa filosa</name>
    <dbReference type="NCBI Taxonomy" id="46433"/>
    <lineage>
        <taxon>Eukaryota</taxon>
        <taxon>Sar</taxon>
        <taxon>Rhizaria</taxon>
        <taxon>Retaria</taxon>
        <taxon>Foraminifera</taxon>
        <taxon>Monothalamids</taxon>
        <taxon>Reticulomyxidae</taxon>
        <taxon>Reticulomyxa</taxon>
    </lineage>
</organism>
<name>X6LRR2_RETFI</name>
<evidence type="ECO:0000313" key="2">
    <source>
        <dbReference type="EMBL" id="ETO04096.1"/>
    </source>
</evidence>
<sequence length="189" mass="21788">MSLKKSQYNAEIHELIGLAFANVPWTQSLHASLFEPLLAWVDCVVAQYRELPGKLRQLRSQSIQQHREEQELARQKKQQQPTAKYMEAFGKPLFPTVHSSNVNKNNDNNNNNNNNNNNKIETANCDQFGDSLLHPFMFETLFTYLVHLLARDGHAEICEQLLHVIEPVLSLVIANLIKTKKKIKKTCYF</sequence>
<reference evidence="2 3" key="1">
    <citation type="journal article" date="2013" name="Curr. Biol.">
        <title>The Genome of the Foraminiferan Reticulomyxa filosa.</title>
        <authorList>
            <person name="Glockner G."/>
            <person name="Hulsmann N."/>
            <person name="Schleicher M."/>
            <person name="Noegel A.A."/>
            <person name="Eichinger L."/>
            <person name="Gallinger C."/>
            <person name="Pawlowski J."/>
            <person name="Sierra R."/>
            <person name="Euteneuer U."/>
            <person name="Pillet L."/>
            <person name="Moustafa A."/>
            <person name="Platzer M."/>
            <person name="Groth M."/>
            <person name="Szafranski K."/>
            <person name="Schliwa M."/>
        </authorList>
    </citation>
    <scope>NUCLEOTIDE SEQUENCE [LARGE SCALE GENOMIC DNA]</scope>
</reference>
<evidence type="ECO:0000313" key="3">
    <source>
        <dbReference type="Proteomes" id="UP000023152"/>
    </source>
</evidence>
<keyword evidence="2" id="KW-0808">Transferase</keyword>
<evidence type="ECO:0000256" key="1">
    <source>
        <dbReference type="SAM" id="MobiDB-lite"/>
    </source>
</evidence>
<gene>
    <name evidence="2" type="ORF">RFI_33306</name>
</gene>
<dbReference type="AlphaFoldDB" id="X6LRR2"/>
<dbReference type="Proteomes" id="UP000023152">
    <property type="component" value="Unassembled WGS sequence"/>
</dbReference>
<keyword evidence="3" id="KW-1185">Reference proteome</keyword>
<protein>
    <submittedName>
        <fullName evidence="2">Histidine kinase</fullName>
    </submittedName>
</protein>
<dbReference type="GO" id="GO:0016301">
    <property type="term" value="F:kinase activity"/>
    <property type="evidence" value="ECO:0007669"/>
    <property type="project" value="UniProtKB-KW"/>
</dbReference>
<comment type="caution">
    <text evidence="2">The sequence shown here is derived from an EMBL/GenBank/DDBJ whole genome shotgun (WGS) entry which is preliminary data.</text>
</comment>
<feature type="compositionally biased region" description="Low complexity" evidence="1">
    <location>
        <begin position="101"/>
        <end position="118"/>
    </location>
</feature>
<keyword evidence="2" id="KW-0418">Kinase</keyword>
<dbReference type="EMBL" id="ASPP01030397">
    <property type="protein sequence ID" value="ETO04096.1"/>
    <property type="molecule type" value="Genomic_DNA"/>
</dbReference>